<dbReference type="EMBL" id="HG687347">
    <property type="protein sequence ID" value="CDJ34891.1"/>
    <property type="molecule type" value="Genomic_DNA"/>
</dbReference>
<evidence type="ECO:0000313" key="2">
    <source>
        <dbReference type="Proteomes" id="UP000030744"/>
    </source>
</evidence>
<sequence>MYADKGSYYPRIAVCTAFRQSTVDPQVRLFQLLQFLRMSISEFSTHLYPRLCLLHKSYLQPSGSKERKALDRLFGFDAQLDERSTAELRLQNVEGTAGERILRVVEQIRFEKFDAPFIPLRIVAPK</sequence>
<protein>
    <submittedName>
        <fullName evidence="1">Uncharacterized protein</fullName>
    </submittedName>
</protein>
<organism evidence="1 2">
    <name type="scientific">Eimeria mitis</name>
    <dbReference type="NCBI Taxonomy" id="44415"/>
    <lineage>
        <taxon>Eukaryota</taxon>
        <taxon>Sar</taxon>
        <taxon>Alveolata</taxon>
        <taxon>Apicomplexa</taxon>
        <taxon>Conoidasida</taxon>
        <taxon>Coccidia</taxon>
        <taxon>Eucoccidiorida</taxon>
        <taxon>Eimeriorina</taxon>
        <taxon>Eimeriidae</taxon>
        <taxon>Eimeria</taxon>
    </lineage>
</organism>
<dbReference type="VEuPathDB" id="ToxoDB:EMH_0093590"/>
<dbReference type="RefSeq" id="XP_013357453.1">
    <property type="nucleotide sequence ID" value="XM_013501999.1"/>
</dbReference>
<dbReference type="AlphaFoldDB" id="U6KDP3"/>
<gene>
    <name evidence="1" type="ORF">EMH_0093590</name>
</gene>
<proteinExistence type="predicted"/>
<reference evidence="1" key="2">
    <citation type="submission" date="2013-10" db="EMBL/GenBank/DDBJ databases">
        <authorList>
            <person name="Aslett M."/>
        </authorList>
    </citation>
    <scope>NUCLEOTIDE SEQUENCE [LARGE SCALE GENOMIC DNA]</scope>
    <source>
        <strain evidence="1">Houghton</strain>
    </source>
</reference>
<keyword evidence="2" id="KW-1185">Reference proteome</keyword>
<dbReference type="GeneID" id="25383513"/>
<accession>U6KDP3</accession>
<dbReference type="OrthoDB" id="49016at2759"/>
<evidence type="ECO:0000313" key="1">
    <source>
        <dbReference type="EMBL" id="CDJ34891.1"/>
    </source>
</evidence>
<name>U6KDP3_9EIME</name>
<dbReference type="Proteomes" id="UP000030744">
    <property type="component" value="Unassembled WGS sequence"/>
</dbReference>
<reference evidence="1" key="1">
    <citation type="submission" date="2013-10" db="EMBL/GenBank/DDBJ databases">
        <title>Genomic analysis of the causative agents of coccidiosis in chickens.</title>
        <authorList>
            <person name="Reid A.J."/>
            <person name="Blake D."/>
            <person name="Billington K."/>
            <person name="Browne H."/>
            <person name="Dunn M."/>
            <person name="Hung S."/>
            <person name="Kawahara F."/>
            <person name="Miranda-Saavedra D."/>
            <person name="Mourier T."/>
            <person name="Nagra H."/>
            <person name="Otto T.D."/>
            <person name="Rawlings N."/>
            <person name="Sanchez A."/>
            <person name="Sanders M."/>
            <person name="Subramaniam C."/>
            <person name="Tay Y."/>
            <person name="Dear P."/>
            <person name="Doerig C."/>
            <person name="Gruber A."/>
            <person name="Parkinson J."/>
            <person name="Shirley M."/>
            <person name="Wan K.L."/>
            <person name="Berriman M."/>
            <person name="Tomley F."/>
            <person name="Pain A."/>
        </authorList>
    </citation>
    <scope>NUCLEOTIDE SEQUENCE [LARGE SCALE GENOMIC DNA]</scope>
    <source>
        <strain evidence="1">Houghton</strain>
    </source>
</reference>